<gene>
    <name evidence="3" type="ORF">A2519_02895</name>
</gene>
<name>A0A1F7FK43_UNCRA</name>
<evidence type="ECO:0000256" key="1">
    <source>
        <dbReference type="ARBA" id="ARBA00022729"/>
    </source>
</evidence>
<dbReference type="Gene3D" id="2.60.120.200">
    <property type="match status" value="2"/>
</dbReference>
<accession>A0A1F7FK43</accession>
<evidence type="ECO:0000259" key="2">
    <source>
        <dbReference type="Pfam" id="PF18962"/>
    </source>
</evidence>
<proteinExistence type="predicted"/>
<dbReference type="EMBL" id="MFYX01000019">
    <property type="protein sequence ID" value="OGK06832.1"/>
    <property type="molecule type" value="Genomic_DNA"/>
</dbReference>
<organism evidence="3 4">
    <name type="scientific">Candidatus Raymondbacteria bacterium RIFOXYD12_FULL_49_13</name>
    <dbReference type="NCBI Taxonomy" id="1817890"/>
    <lineage>
        <taxon>Bacteria</taxon>
        <taxon>Raymondiibacteriota</taxon>
    </lineage>
</organism>
<protein>
    <recommendedName>
        <fullName evidence="2">Secretion system C-terminal sorting domain-containing protein</fullName>
    </recommendedName>
</protein>
<dbReference type="InterPro" id="IPR014755">
    <property type="entry name" value="Cu-Rt/internalin_Ig-like"/>
</dbReference>
<dbReference type="InterPro" id="IPR026444">
    <property type="entry name" value="Secre_tail"/>
</dbReference>
<dbReference type="InterPro" id="IPR013320">
    <property type="entry name" value="ConA-like_dom_sf"/>
</dbReference>
<dbReference type="Gene3D" id="2.60.40.1220">
    <property type="match status" value="1"/>
</dbReference>
<reference evidence="3 4" key="1">
    <citation type="journal article" date="2016" name="Nat. Commun.">
        <title>Thousands of microbial genomes shed light on interconnected biogeochemical processes in an aquifer system.</title>
        <authorList>
            <person name="Anantharaman K."/>
            <person name="Brown C.T."/>
            <person name="Hug L.A."/>
            <person name="Sharon I."/>
            <person name="Castelle C.J."/>
            <person name="Probst A.J."/>
            <person name="Thomas B.C."/>
            <person name="Singh A."/>
            <person name="Wilkins M.J."/>
            <person name="Karaoz U."/>
            <person name="Brodie E.L."/>
            <person name="Williams K.H."/>
            <person name="Hubbard S.S."/>
            <person name="Banfield J.F."/>
        </authorList>
    </citation>
    <scope>NUCLEOTIDE SEQUENCE [LARGE SCALE GENOMIC DNA]</scope>
</reference>
<evidence type="ECO:0000313" key="4">
    <source>
        <dbReference type="Proteomes" id="UP000179243"/>
    </source>
</evidence>
<dbReference type="SUPFAM" id="SSF49899">
    <property type="entry name" value="Concanavalin A-like lectins/glucanases"/>
    <property type="match status" value="2"/>
</dbReference>
<dbReference type="AlphaFoldDB" id="A0A1F7FK43"/>
<sequence>MRLSIIFIVLCFFGRPYSLYVDMDPCPRIPLRPGESQYFLIHLSQASVSCNGTVSFSGLPAGLVCAPESQDYSLAPGNAKLLIFNLSSTRWGDTLEIRPTITASGGETINFPDSFKTKIMRDSVYYESSSWGNRSLKNNPLDAAGLMAYYSCGDGGCVAPCYSGHGFDRSVGFPGFWNEGVWIHEGGVKGKCVFGHNGLQYPRHRWSKIAFEAMNTVDNNKRGTILFWFRKNLQRVADMSYSANPDSTWKIGPDGMQGSKGEALFGHSWSPQQIYNSQIAGGSTYTKWKPGSHSFIGLRRFKAHGSVAGYLEAYYQAMRGDIYTVQAPYEWSEVWRHVAVVWDADSAKLEIYLDDQLASGSLRKNGVPTTDTVFYGCPWTVVKFNNCNFTIVQVGDEGGFSTTDRDEYYIYNKAMTQTEIQANRQASMGAVAAPVIAPAGIQFHDSTVAAIRSLWSNASIHFTTDGSNPSESDPVYSTPLVFTGSTMFKARSYLTGFSPSEIDSAYFECLGPDVDKPHVSSILSINNPQKILVVFDGPVEKTSAENVTNYEISGGVSVIQAALDSEQVAVTLTTDAPVAQNTMTIRNVADASNASLQMDDLSGAAITVKNLPGLMGYYNFDVLRGYYVKDLSSSGIDGTVFSDNLYREANRVPGHSGMGLYFDGNDFLDVTDYTTEGLLVNRNSPHNVDTFTIALWFKVPFGITGYHRYLFHKYYSYSVAVSGGKLCMGNWDCNQSVNVQVNDGLWHHLVYIVRDGAANGTKLFLDGGEIAVMTLSLLNNESAGLSYGMGGGAAGQPAFFEGDMDEIMMFNRALSNVEILALYHDSTDLSAVMEKADIVGSNEMVMNVSPNPFNPSTVITIIGQKEVCQNIEVGIYDLQGKLVYARSIASVANSRFMWNAEKQASGIYILTVKTGRQKMTKRIALLK</sequence>
<keyword evidence="1" id="KW-0732">Signal</keyword>
<dbReference type="Pfam" id="PF13385">
    <property type="entry name" value="Laminin_G_3"/>
    <property type="match status" value="1"/>
</dbReference>
<evidence type="ECO:0000313" key="3">
    <source>
        <dbReference type="EMBL" id="OGK06832.1"/>
    </source>
</evidence>
<comment type="caution">
    <text evidence="3">The sequence shown here is derived from an EMBL/GenBank/DDBJ whole genome shotgun (WGS) entry which is preliminary data.</text>
</comment>
<dbReference type="Pfam" id="PF13287">
    <property type="entry name" value="Fn3_assoc"/>
    <property type="match status" value="1"/>
</dbReference>
<dbReference type="Proteomes" id="UP000179243">
    <property type="component" value="Unassembled WGS sequence"/>
</dbReference>
<feature type="domain" description="Secretion system C-terminal sorting" evidence="2">
    <location>
        <begin position="849"/>
        <end position="923"/>
    </location>
</feature>
<dbReference type="Pfam" id="PF18962">
    <property type="entry name" value="Por_Secre_tail"/>
    <property type="match status" value="1"/>
</dbReference>
<dbReference type="InterPro" id="IPR026876">
    <property type="entry name" value="Fn3_assoc_repeat"/>
</dbReference>
<dbReference type="NCBIfam" id="TIGR04183">
    <property type="entry name" value="Por_Secre_tail"/>
    <property type="match status" value="1"/>
</dbReference>